<keyword evidence="3" id="KW-1185">Reference proteome</keyword>
<organism evidence="1 3">
    <name type="scientific">Halarchaeum rubridurum</name>
    <dbReference type="NCBI Taxonomy" id="489911"/>
    <lineage>
        <taxon>Archaea</taxon>
        <taxon>Methanobacteriati</taxon>
        <taxon>Methanobacteriota</taxon>
        <taxon>Stenosarchaea group</taxon>
        <taxon>Halobacteria</taxon>
        <taxon>Halobacteriales</taxon>
        <taxon>Halobacteriaceae</taxon>
    </lineage>
</organism>
<accession>A0A830FNS9</accession>
<dbReference type="EMBL" id="BMOO01000003">
    <property type="protein sequence ID" value="GGM66830.1"/>
    <property type="molecule type" value="Genomic_DNA"/>
</dbReference>
<sequence length="125" mass="14464">MTEMERRHYELVKLVRERARGYFRTAVRYTADDWSVIYRRGDLPDERPQRRSNAIVEKIREREPLREPDSPFGEFESVVELYEGGVFIVIRESPSAGVVLSLERGAAESLASFVVECERTVAPET</sequence>
<reference evidence="2" key="3">
    <citation type="submission" date="2021-03" db="EMBL/GenBank/DDBJ databases">
        <title>Genomic Encyclopedia of Type Strains, Phase IV (KMG-IV): sequencing the most valuable type-strain genomes for metagenomic binning, comparative biology and taxonomic classification.</title>
        <authorList>
            <person name="Goeker M."/>
        </authorList>
    </citation>
    <scope>NUCLEOTIDE SEQUENCE</scope>
    <source>
        <strain evidence="2">DSM 22443</strain>
    </source>
</reference>
<proteinExistence type="predicted"/>
<protein>
    <submittedName>
        <fullName evidence="1">Uncharacterized protein</fullName>
    </submittedName>
</protein>
<evidence type="ECO:0000313" key="1">
    <source>
        <dbReference type="EMBL" id="GGM66830.1"/>
    </source>
</evidence>
<evidence type="ECO:0000313" key="2">
    <source>
        <dbReference type="EMBL" id="MBP1953238.1"/>
    </source>
</evidence>
<dbReference type="Proteomes" id="UP000614609">
    <property type="component" value="Unassembled WGS sequence"/>
</dbReference>
<dbReference type="Proteomes" id="UP000765891">
    <property type="component" value="Unassembled WGS sequence"/>
</dbReference>
<comment type="caution">
    <text evidence="1">The sequence shown here is derived from an EMBL/GenBank/DDBJ whole genome shotgun (WGS) entry which is preliminary data.</text>
</comment>
<dbReference type="Pfam" id="PF24366">
    <property type="entry name" value="DUF7522"/>
    <property type="match status" value="1"/>
</dbReference>
<name>A0A830FNS9_9EURY</name>
<reference evidence="1" key="2">
    <citation type="submission" date="2020-09" db="EMBL/GenBank/DDBJ databases">
        <authorList>
            <person name="Sun Q."/>
            <person name="Ohkuma M."/>
        </authorList>
    </citation>
    <scope>NUCLEOTIDE SEQUENCE</scope>
    <source>
        <strain evidence="1">JCM 16108</strain>
    </source>
</reference>
<dbReference type="OrthoDB" id="199238at2157"/>
<evidence type="ECO:0000313" key="3">
    <source>
        <dbReference type="Proteomes" id="UP000614609"/>
    </source>
</evidence>
<dbReference type="EMBL" id="JAGGKO010000001">
    <property type="protein sequence ID" value="MBP1953238.1"/>
    <property type="molecule type" value="Genomic_DNA"/>
</dbReference>
<dbReference type="AlphaFoldDB" id="A0A830FNS9"/>
<gene>
    <name evidence="1" type="ORF">GCM10009017_16170</name>
    <name evidence="2" type="ORF">J2752_000119</name>
</gene>
<dbReference type="RefSeq" id="WP_188871718.1">
    <property type="nucleotide sequence ID" value="NZ_BMOO01000003.1"/>
</dbReference>
<dbReference type="InterPro" id="IPR055944">
    <property type="entry name" value="DUF7522"/>
</dbReference>
<reference evidence="1" key="1">
    <citation type="journal article" date="2014" name="Int. J. Syst. Evol. Microbiol.">
        <title>Complete genome sequence of Corynebacterium casei LMG S-19264T (=DSM 44701T), isolated from a smear-ripened cheese.</title>
        <authorList>
            <consortium name="US DOE Joint Genome Institute (JGI-PGF)"/>
            <person name="Walter F."/>
            <person name="Albersmeier A."/>
            <person name="Kalinowski J."/>
            <person name="Ruckert C."/>
        </authorList>
    </citation>
    <scope>NUCLEOTIDE SEQUENCE</scope>
    <source>
        <strain evidence="1">JCM 16108</strain>
    </source>
</reference>